<evidence type="ECO:0000256" key="1">
    <source>
        <dbReference type="SAM" id="MobiDB-lite"/>
    </source>
</evidence>
<name>A0A9P7XL01_9FUNG</name>
<reference evidence="2" key="1">
    <citation type="submission" date="2021-06" db="EMBL/GenBank/DDBJ databases">
        <title>Genome Sequence of Mortierella hyaline Strain SCG-10, a Cold-Adapted, Nitrate-Reducing Fungus Isolated from Soil in Minnesota, USA.</title>
        <authorList>
            <person name="Aldossari N."/>
        </authorList>
    </citation>
    <scope>NUCLEOTIDE SEQUENCE</scope>
    <source>
        <strain evidence="2">SCG-10</strain>
    </source>
</reference>
<feature type="region of interest" description="Disordered" evidence="1">
    <location>
        <begin position="156"/>
        <end position="195"/>
    </location>
</feature>
<evidence type="ECO:0000313" key="3">
    <source>
        <dbReference type="Proteomes" id="UP000707451"/>
    </source>
</evidence>
<comment type="caution">
    <text evidence="2">The sequence shown here is derived from an EMBL/GenBank/DDBJ whole genome shotgun (WGS) entry which is preliminary data.</text>
</comment>
<protein>
    <submittedName>
        <fullName evidence="2">Uncharacterized protein</fullName>
    </submittedName>
</protein>
<organism evidence="2 3">
    <name type="scientific">Linnemannia hyalina</name>
    <dbReference type="NCBI Taxonomy" id="64524"/>
    <lineage>
        <taxon>Eukaryota</taxon>
        <taxon>Fungi</taxon>
        <taxon>Fungi incertae sedis</taxon>
        <taxon>Mucoromycota</taxon>
        <taxon>Mortierellomycotina</taxon>
        <taxon>Mortierellomycetes</taxon>
        <taxon>Mortierellales</taxon>
        <taxon>Mortierellaceae</taxon>
        <taxon>Linnemannia</taxon>
    </lineage>
</organism>
<gene>
    <name evidence="2" type="ORF">KI688_004182</name>
</gene>
<proteinExistence type="predicted"/>
<feature type="compositionally biased region" description="Basic and acidic residues" evidence="1">
    <location>
        <begin position="181"/>
        <end position="193"/>
    </location>
</feature>
<sequence>MAITRTIANHYPRLRELHSCGPTTLEVVAVVPEHTVHAVRDREVDLQQKVVLARTRYHQFNSIQKIRMEKYTLHVREAVIQSVLSITVNMRQVSEPAICLSEMSVVHESTWTMLKEFYRRLRALSEMEVLNLGIKSKESQWLNERGQERIAVGTRTITRTPQDNGRSDDDDDGVIGGGWTLKDDDPNTRRGDLDELDTSAMDASFPGFCPWAMRLQEY</sequence>
<dbReference type="Proteomes" id="UP000707451">
    <property type="component" value="Unassembled WGS sequence"/>
</dbReference>
<keyword evidence="3" id="KW-1185">Reference proteome</keyword>
<dbReference type="AlphaFoldDB" id="A0A9P7XL01"/>
<evidence type="ECO:0000313" key="2">
    <source>
        <dbReference type="EMBL" id="KAG9063300.1"/>
    </source>
</evidence>
<dbReference type="OrthoDB" id="2440092at2759"/>
<accession>A0A9P7XL01</accession>
<dbReference type="EMBL" id="JAHRHY010000016">
    <property type="protein sequence ID" value="KAG9063300.1"/>
    <property type="molecule type" value="Genomic_DNA"/>
</dbReference>